<name>A0A8J6MZ93_9DELT</name>
<gene>
    <name evidence="2" type="ORF">H8E19_03660</name>
</gene>
<feature type="domain" description="DUF547" evidence="1">
    <location>
        <begin position="83"/>
        <end position="194"/>
    </location>
</feature>
<dbReference type="PANTHER" id="PTHR46361:SF3">
    <property type="entry name" value="ELECTRON CARRIER_ PROTEIN DISULFIDE OXIDOREDUCTASE"/>
    <property type="match status" value="1"/>
</dbReference>
<evidence type="ECO:0000259" key="1">
    <source>
        <dbReference type="Pfam" id="PF04784"/>
    </source>
</evidence>
<dbReference type="EMBL" id="JACNJD010000138">
    <property type="protein sequence ID" value="MBC8176478.1"/>
    <property type="molecule type" value="Genomic_DNA"/>
</dbReference>
<comment type="caution">
    <text evidence="2">The sequence shown here is derived from an EMBL/GenBank/DDBJ whole genome shotgun (WGS) entry which is preliminary data.</text>
</comment>
<sequence length="261" mass="30098">MRYRRYLLFVTVLSCFFITGLVTGSKAAQEMDNRIYAGLLGKYVRNGLVDYQGFKNEEAKLDQYLKALEEDQYLKALEEIDTKELSRDEQFAFYINAYNAWTIKLILTGYPGVKSIKDLGSFFSSPWKKKICRIDGEVISLDQIEHGILRPRFKDPRVHFAINCAARSCPPLRSDPYEGAILDQQLNEMASAFINDPSRNRLERNTLYVSKIFDWFEEDFDGDVVGFILKYAKGGLKKGLEINKGDVVIKYLDYDWSLNAK</sequence>
<dbReference type="AlphaFoldDB" id="A0A8J6MZ93"/>
<organism evidence="2 3">
    <name type="scientific">Candidatus Desulfacyla euxinica</name>
    <dbReference type="NCBI Taxonomy" id="2841693"/>
    <lineage>
        <taxon>Bacteria</taxon>
        <taxon>Deltaproteobacteria</taxon>
        <taxon>Candidatus Desulfacyla</taxon>
    </lineage>
</organism>
<evidence type="ECO:0000313" key="2">
    <source>
        <dbReference type="EMBL" id="MBC8176478.1"/>
    </source>
</evidence>
<accession>A0A8J6MZ93</accession>
<protein>
    <submittedName>
        <fullName evidence="2">DUF547 domain-containing protein</fullName>
    </submittedName>
</protein>
<proteinExistence type="predicted"/>
<dbReference type="InterPro" id="IPR006869">
    <property type="entry name" value="DUF547"/>
</dbReference>
<dbReference type="Proteomes" id="UP000650524">
    <property type="component" value="Unassembled WGS sequence"/>
</dbReference>
<dbReference type="PANTHER" id="PTHR46361">
    <property type="entry name" value="ELECTRON CARRIER/ PROTEIN DISULFIDE OXIDOREDUCTASE"/>
    <property type="match status" value="1"/>
</dbReference>
<reference evidence="2 3" key="1">
    <citation type="submission" date="2020-08" db="EMBL/GenBank/DDBJ databases">
        <title>Bridging the membrane lipid divide: bacteria of the FCB group superphylum have the potential to synthesize archaeal ether lipids.</title>
        <authorList>
            <person name="Villanueva L."/>
            <person name="Von Meijenfeldt F.A.B."/>
            <person name="Westbye A.B."/>
            <person name="Yadav S."/>
            <person name="Hopmans E.C."/>
            <person name="Dutilh B.E."/>
            <person name="Sinninghe Damste J.S."/>
        </authorList>
    </citation>
    <scope>NUCLEOTIDE SEQUENCE [LARGE SCALE GENOMIC DNA]</scope>
    <source>
        <strain evidence="2">NIOZ-UU27</strain>
    </source>
</reference>
<evidence type="ECO:0000313" key="3">
    <source>
        <dbReference type="Proteomes" id="UP000650524"/>
    </source>
</evidence>
<dbReference type="Pfam" id="PF04784">
    <property type="entry name" value="DUF547"/>
    <property type="match status" value="1"/>
</dbReference>